<sequence length="138" mass="15208">MQSEPCTNITSQKVQRIAYLSVGLRHSVRLSKHIRNFNQMAHLNPLSLIMIASILAFVARTTTQEPVPQATEKSVQGTDTSLPKDEEDAGEWVYMTSQELRELLANISLSDNKTQLGQLAATTLIMVNGTAEKKPGTL</sequence>
<evidence type="ECO:0000313" key="3">
    <source>
        <dbReference type="Proteomes" id="UP000324629"/>
    </source>
</evidence>
<reference evidence="2 3" key="1">
    <citation type="journal article" date="2019" name="Gigascience">
        <title>Whole-genome sequence of the oriental lung fluke Paragonimus westermani.</title>
        <authorList>
            <person name="Oey H."/>
            <person name="Zakrzewski M."/>
            <person name="Narain K."/>
            <person name="Devi K.R."/>
            <person name="Agatsuma T."/>
            <person name="Nawaratna S."/>
            <person name="Gobert G.N."/>
            <person name="Jones M.K."/>
            <person name="Ragan M.A."/>
            <person name="McManus D.P."/>
            <person name="Krause L."/>
        </authorList>
    </citation>
    <scope>NUCLEOTIDE SEQUENCE [LARGE SCALE GENOMIC DNA]</scope>
    <source>
        <strain evidence="2 3">IND2009</strain>
    </source>
</reference>
<organism evidence="2 3">
    <name type="scientific">Paragonimus westermani</name>
    <dbReference type="NCBI Taxonomy" id="34504"/>
    <lineage>
        <taxon>Eukaryota</taxon>
        <taxon>Metazoa</taxon>
        <taxon>Spiralia</taxon>
        <taxon>Lophotrochozoa</taxon>
        <taxon>Platyhelminthes</taxon>
        <taxon>Trematoda</taxon>
        <taxon>Digenea</taxon>
        <taxon>Plagiorchiida</taxon>
        <taxon>Troglotremata</taxon>
        <taxon>Troglotrematidae</taxon>
        <taxon>Paragonimus</taxon>
    </lineage>
</organism>
<evidence type="ECO:0000313" key="2">
    <source>
        <dbReference type="EMBL" id="KAA3679454.1"/>
    </source>
</evidence>
<protein>
    <submittedName>
        <fullName evidence="2">Uncharacterized protein</fullName>
    </submittedName>
</protein>
<name>A0A5J4NVD7_9TREM</name>
<feature type="compositionally biased region" description="Polar residues" evidence="1">
    <location>
        <begin position="64"/>
        <end position="81"/>
    </location>
</feature>
<gene>
    <name evidence="2" type="ORF">DEA37_0013811</name>
</gene>
<keyword evidence="3" id="KW-1185">Reference proteome</keyword>
<evidence type="ECO:0000256" key="1">
    <source>
        <dbReference type="SAM" id="MobiDB-lite"/>
    </source>
</evidence>
<dbReference type="Proteomes" id="UP000324629">
    <property type="component" value="Unassembled WGS sequence"/>
</dbReference>
<dbReference type="AlphaFoldDB" id="A0A5J4NVD7"/>
<feature type="region of interest" description="Disordered" evidence="1">
    <location>
        <begin position="64"/>
        <end position="89"/>
    </location>
</feature>
<dbReference type="EMBL" id="QNGE01000733">
    <property type="protein sequence ID" value="KAA3679454.1"/>
    <property type="molecule type" value="Genomic_DNA"/>
</dbReference>
<proteinExistence type="predicted"/>
<accession>A0A5J4NVD7</accession>
<comment type="caution">
    <text evidence="2">The sequence shown here is derived from an EMBL/GenBank/DDBJ whole genome shotgun (WGS) entry which is preliminary data.</text>
</comment>